<dbReference type="PROSITE" id="PS51257">
    <property type="entry name" value="PROKAR_LIPOPROTEIN"/>
    <property type="match status" value="1"/>
</dbReference>
<dbReference type="AlphaFoldDB" id="A0A0A3ASI7"/>
<dbReference type="STRING" id="505317.OA57_08275"/>
<comment type="caution">
    <text evidence="4">The sequence shown here is derived from an EMBL/GenBank/DDBJ whole genome shotgun (WGS) entry which is preliminary data.</text>
</comment>
<gene>
    <name evidence="4" type="ORF">OA57_08275</name>
</gene>
<accession>A0A0A3ASI7</accession>
<reference evidence="4 5" key="1">
    <citation type="submission" date="2014-11" db="EMBL/GenBank/DDBJ databases">
        <title>Draft genome sequence of Chelonobacter oris 1662T, associated with respiratory disease in Hermann's Tortoises.</title>
        <authorList>
            <person name="Kudirkiene E."/>
            <person name="Hansen M.J."/>
            <person name="Bojesen A.M."/>
        </authorList>
    </citation>
    <scope>NUCLEOTIDE SEQUENCE [LARGE SCALE GENOMIC DNA]</scope>
    <source>
        <strain evidence="4 5">1662</strain>
    </source>
</reference>
<sequence>MPLIPRAEPLLITPPAATACVIFLHGLTGSGFDFKPVAERLALRLPHTRFVLPHAPVRTVTWAGNQAVSAWYDLPGSHLRQSNFLQNEDEAGLSAATAYLHHLIDEQIAQGIDSRRLFIGGFSQGCALSLLAGLRYSAPLGGIFGLSGYLPLAAQWPQCHPANRHTPIFVGHGEQDQTITLAQISKGYALLAQERDFSFQRYPIGHQISAAEIDDLAAWLAARSA</sequence>
<dbReference type="InterPro" id="IPR029058">
    <property type="entry name" value="AB_hydrolase_fold"/>
</dbReference>
<name>A0A0A3ASI7_9PAST</name>
<keyword evidence="5" id="KW-1185">Reference proteome</keyword>
<dbReference type="SUPFAM" id="SSF53474">
    <property type="entry name" value="alpha/beta-Hydrolases"/>
    <property type="match status" value="1"/>
</dbReference>
<feature type="domain" description="Phospholipase/carboxylesterase/thioesterase" evidence="3">
    <location>
        <begin position="17"/>
        <end position="221"/>
    </location>
</feature>
<dbReference type="GO" id="GO:0016787">
    <property type="term" value="F:hydrolase activity"/>
    <property type="evidence" value="ECO:0007669"/>
    <property type="project" value="UniProtKB-KW"/>
</dbReference>
<evidence type="ECO:0000256" key="2">
    <source>
        <dbReference type="ARBA" id="ARBA00022801"/>
    </source>
</evidence>
<comment type="similarity">
    <text evidence="1">Belongs to the AB hydrolase superfamily. AB hydrolase 2 family.</text>
</comment>
<evidence type="ECO:0000256" key="1">
    <source>
        <dbReference type="ARBA" id="ARBA00006499"/>
    </source>
</evidence>
<dbReference type="OrthoDB" id="9801763at2"/>
<dbReference type="InterPro" id="IPR003140">
    <property type="entry name" value="PLipase/COase/thioEstase"/>
</dbReference>
<dbReference type="PANTHER" id="PTHR10655:SF17">
    <property type="entry name" value="LYSOPHOSPHOLIPASE-LIKE PROTEIN 1"/>
    <property type="match status" value="1"/>
</dbReference>
<organism evidence="4 5">
    <name type="scientific">Chelonobacter oris</name>
    <dbReference type="NCBI Taxonomy" id="505317"/>
    <lineage>
        <taxon>Bacteria</taxon>
        <taxon>Pseudomonadati</taxon>
        <taxon>Pseudomonadota</taxon>
        <taxon>Gammaproteobacteria</taxon>
        <taxon>Pasteurellales</taxon>
        <taxon>Pasteurellaceae</taxon>
        <taxon>Chelonobacter</taxon>
    </lineage>
</organism>
<dbReference type="EMBL" id="JSUM01000013">
    <property type="protein sequence ID" value="KGQ70050.1"/>
    <property type="molecule type" value="Genomic_DNA"/>
</dbReference>
<protein>
    <submittedName>
        <fullName evidence="4">Phospholipase</fullName>
    </submittedName>
</protein>
<dbReference type="RefSeq" id="WP_034616188.1">
    <property type="nucleotide sequence ID" value="NZ_JSUM01000013.1"/>
</dbReference>
<proteinExistence type="inferred from homology"/>
<dbReference type="InterPro" id="IPR050565">
    <property type="entry name" value="LYPA1-2/EST-like"/>
</dbReference>
<evidence type="ECO:0000313" key="4">
    <source>
        <dbReference type="EMBL" id="KGQ70050.1"/>
    </source>
</evidence>
<keyword evidence="2" id="KW-0378">Hydrolase</keyword>
<dbReference type="Proteomes" id="UP000030380">
    <property type="component" value="Unassembled WGS sequence"/>
</dbReference>
<dbReference type="PANTHER" id="PTHR10655">
    <property type="entry name" value="LYSOPHOSPHOLIPASE-RELATED"/>
    <property type="match status" value="1"/>
</dbReference>
<dbReference type="Gene3D" id="3.40.50.1820">
    <property type="entry name" value="alpha/beta hydrolase"/>
    <property type="match status" value="1"/>
</dbReference>
<evidence type="ECO:0000259" key="3">
    <source>
        <dbReference type="Pfam" id="PF02230"/>
    </source>
</evidence>
<evidence type="ECO:0000313" key="5">
    <source>
        <dbReference type="Proteomes" id="UP000030380"/>
    </source>
</evidence>
<dbReference type="Pfam" id="PF02230">
    <property type="entry name" value="Abhydrolase_2"/>
    <property type="match status" value="1"/>
</dbReference>